<feature type="compositionally biased region" description="Low complexity" evidence="1">
    <location>
        <begin position="9"/>
        <end position="18"/>
    </location>
</feature>
<dbReference type="Proteomes" id="UP000735302">
    <property type="component" value="Unassembled WGS sequence"/>
</dbReference>
<feature type="region of interest" description="Disordered" evidence="1">
    <location>
        <begin position="1"/>
        <end position="43"/>
    </location>
</feature>
<evidence type="ECO:0000313" key="2">
    <source>
        <dbReference type="EMBL" id="GFO10078.1"/>
    </source>
</evidence>
<protein>
    <submittedName>
        <fullName evidence="2">Uncharacterized protein</fullName>
    </submittedName>
</protein>
<evidence type="ECO:0000313" key="3">
    <source>
        <dbReference type="Proteomes" id="UP000735302"/>
    </source>
</evidence>
<comment type="caution">
    <text evidence="2">The sequence shown here is derived from an EMBL/GenBank/DDBJ whole genome shotgun (WGS) entry which is preliminary data.</text>
</comment>
<dbReference type="EMBL" id="BLXT01004146">
    <property type="protein sequence ID" value="GFO10078.1"/>
    <property type="molecule type" value="Genomic_DNA"/>
</dbReference>
<sequence>MKAGIFDMPTGPSSSTPTQSAYDVESPVSSGESEAHMGPLSPSPPEGWIMVNVLRQRLRSVAAKPEAGITNSYKLYCGGIGGTLAFEPPLKSDSFVTNSQKEYGYPVGDEFSFV</sequence>
<reference evidence="2 3" key="1">
    <citation type="journal article" date="2021" name="Elife">
        <title>Chloroplast acquisition without the gene transfer in kleptoplastic sea slugs, Plakobranchus ocellatus.</title>
        <authorList>
            <person name="Maeda T."/>
            <person name="Takahashi S."/>
            <person name="Yoshida T."/>
            <person name="Shimamura S."/>
            <person name="Takaki Y."/>
            <person name="Nagai Y."/>
            <person name="Toyoda A."/>
            <person name="Suzuki Y."/>
            <person name="Arimoto A."/>
            <person name="Ishii H."/>
            <person name="Satoh N."/>
            <person name="Nishiyama T."/>
            <person name="Hasebe M."/>
            <person name="Maruyama T."/>
            <person name="Minagawa J."/>
            <person name="Obokata J."/>
            <person name="Shigenobu S."/>
        </authorList>
    </citation>
    <scope>NUCLEOTIDE SEQUENCE [LARGE SCALE GENOMIC DNA]</scope>
</reference>
<name>A0AAV4AU41_9GAST</name>
<evidence type="ECO:0000256" key="1">
    <source>
        <dbReference type="SAM" id="MobiDB-lite"/>
    </source>
</evidence>
<gene>
    <name evidence="2" type="ORF">PoB_003658300</name>
</gene>
<keyword evidence="3" id="KW-1185">Reference proteome</keyword>
<organism evidence="2 3">
    <name type="scientific">Plakobranchus ocellatus</name>
    <dbReference type="NCBI Taxonomy" id="259542"/>
    <lineage>
        <taxon>Eukaryota</taxon>
        <taxon>Metazoa</taxon>
        <taxon>Spiralia</taxon>
        <taxon>Lophotrochozoa</taxon>
        <taxon>Mollusca</taxon>
        <taxon>Gastropoda</taxon>
        <taxon>Heterobranchia</taxon>
        <taxon>Euthyneura</taxon>
        <taxon>Panpulmonata</taxon>
        <taxon>Sacoglossa</taxon>
        <taxon>Placobranchoidea</taxon>
        <taxon>Plakobranchidae</taxon>
        <taxon>Plakobranchus</taxon>
    </lineage>
</organism>
<accession>A0AAV4AU41</accession>
<proteinExistence type="predicted"/>
<dbReference type="AlphaFoldDB" id="A0AAV4AU41"/>